<evidence type="ECO:0000256" key="6">
    <source>
        <dbReference type="ARBA" id="ARBA00022833"/>
    </source>
</evidence>
<evidence type="ECO:0000256" key="7">
    <source>
        <dbReference type="ARBA" id="ARBA00022989"/>
    </source>
</evidence>
<feature type="transmembrane region" description="Helical" evidence="10">
    <location>
        <begin position="232"/>
        <end position="251"/>
    </location>
</feature>
<dbReference type="InterPro" id="IPR036034">
    <property type="entry name" value="PDZ_sf"/>
</dbReference>
<dbReference type="PROSITE" id="PS50106">
    <property type="entry name" value="PDZ"/>
    <property type="match status" value="1"/>
</dbReference>
<reference evidence="12" key="1">
    <citation type="journal article" date="2014" name="Front. Microbiol.">
        <title>High frequency of phylogenetically diverse reductive dehalogenase-homologous genes in deep subseafloor sedimentary metagenomes.</title>
        <authorList>
            <person name="Kawai M."/>
            <person name="Futagami T."/>
            <person name="Toyoda A."/>
            <person name="Takaki Y."/>
            <person name="Nishi S."/>
            <person name="Hori S."/>
            <person name="Arai W."/>
            <person name="Tsubouchi T."/>
            <person name="Morono Y."/>
            <person name="Uchiyama I."/>
            <person name="Ito T."/>
            <person name="Fujiyama A."/>
            <person name="Inagaki F."/>
            <person name="Takami H."/>
        </authorList>
    </citation>
    <scope>NUCLEOTIDE SEQUENCE</scope>
    <source>
        <strain evidence="12">Expedition CK06-06</strain>
    </source>
</reference>
<feature type="domain" description="PDZ" evidence="11">
    <location>
        <begin position="22"/>
        <end position="91"/>
    </location>
</feature>
<keyword evidence="7 10" id="KW-1133">Transmembrane helix</keyword>
<dbReference type="PANTHER" id="PTHR42837">
    <property type="entry name" value="REGULATOR OF SIGMA-E PROTEASE RSEP"/>
    <property type="match status" value="1"/>
</dbReference>
<keyword evidence="9 10" id="KW-0472">Membrane</keyword>
<comment type="caution">
    <text evidence="12">The sequence shown here is derived from an EMBL/GenBank/DDBJ whole genome shotgun (WGS) entry which is preliminary data.</text>
</comment>
<dbReference type="InterPro" id="IPR041489">
    <property type="entry name" value="PDZ_6"/>
</dbReference>
<keyword evidence="4 10" id="KW-0812">Transmembrane</keyword>
<gene>
    <name evidence="12" type="ORF">S01H1_04318</name>
</gene>
<dbReference type="Pfam" id="PF02163">
    <property type="entry name" value="Peptidase_M50"/>
    <property type="match status" value="1"/>
</dbReference>
<dbReference type="SMART" id="SM00228">
    <property type="entry name" value="PDZ"/>
    <property type="match status" value="1"/>
</dbReference>
<dbReference type="NCBIfam" id="TIGR00054">
    <property type="entry name" value="RIP metalloprotease RseP"/>
    <property type="match status" value="1"/>
</dbReference>
<accession>X0SRX1</accession>
<proteinExistence type="predicted"/>
<dbReference type="SUPFAM" id="SSF50156">
    <property type="entry name" value="PDZ domain-like"/>
    <property type="match status" value="1"/>
</dbReference>
<dbReference type="CDD" id="cd23081">
    <property type="entry name" value="cpPDZ_EcRseP-like"/>
    <property type="match status" value="1"/>
</dbReference>
<keyword evidence="8" id="KW-0482">Metalloprotease</keyword>
<evidence type="ECO:0000256" key="10">
    <source>
        <dbReference type="SAM" id="Phobius"/>
    </source>
</evidence>
<dbReference type="AlphaFoldDB" id="X0SRX1"/>
<evidence type="ECO:0000313" key="12">
    <source>
        <dbReference type="EMBL" id="GAF83814.1"/>
    </source>
</evidence>
<feature type="non-terminal residue" evidence="12">
    <location>
        <position position="1"/>
    </location>
</feature>
<dbReference type="Pfam" id="PF17820">
    <property type="entry name" value="PDZ_6"/>
    <property type="match status" value="1"/>
</dbReference>
<dbReference type="GO" id="GO:0006508">
    <property type="term" value="P:proteolysis"/>
    <property type="evidence" value="ECO:0007669"/>
    <property type="project" value="UniProtKB-KW"/>
</dbReference>
<evidence type="ECO:0000256" key="1">
    <source>
        <dbReference type="ARBA" id="ARBA00001947"/>
    </source>
</evidence>
<evidence type="ECO:0000256" key="5">
    <source>
        <dbReference type="ARBA" id="ARBA00022801"/>
    </source>
</evidence>
<name>X0SRX1_9ZZZZ</name>
<keyword evidence="5" id="KW-0378">Hydrolase</keyword>
<sequence>RASVLLAGPLMNVGLAFLLFVGVCLVGFDIPVGSVTIVGVAPGSPAAEADLQEGDVVQSIDGLTVPNTYELSRYTKERLGEEVTLSIKRGERTLPVRLTPRQEPPANQGPMGVIIQTVDVVGTDTLRYSLWEAIPLAAGATGDVFRAIFSGVARMIQGAIAPDIRGPVGLAAVTGEIAKSGLVALMQFTAFLSVNLAIFNLVPFPALDGGRLAFVAFEALRRGKRVAPEKEGFIHLVGLVILIGLMLIVSYHDIVRLLSGQPILSP</sequence>
<dbReference type="InterPro" id="IPR008915">
    <property type="entry name" value="Peptidase_M50"/>
</dbReference>
<comment type="subcellular location">
    <subcellularLocation>
        <location evidence="2">Membrane</location>
        <topology evidence="2">Multi-pass membrane protein</topology>
    </subcellularLocation>
</comment>
<dbReference type="GO" id="GO:0004222">
    <property type="term" value="F:metalloendopeptidase activity"/>
    <property type="evidence" value="ECO:0007669"/>
    <property type="project" value="InterPro"/>
</dbReference>
<dbReference type="EMBL" id="BARS01002288">
    <property type="protein sequence ID" value="GAF83814.1"/>
    <property type="molecule type" value="Genomic_DNA"/>
</dbReference>
<dbReference type="PANTHER" id="PTHR42837:SF2">
    <property type="entry name" value="MEMBRANE METALLOPROTEASE ARASP2, CHLOROPLASTIC-RELATED"/>
    <property type="match status" value="1"/>
</dbReference>
<keyword evidence="3" id="KW-0645">Protease</keyword>
<comment type="cofactor">
    <cofactor evidence="1">
        <name>Zn(2+)</name>
        <dbReference type="ChEBI" id="CHEBI:29105"/>
    </cofactor>
</comment>
<evidence type="ECO:0000256" key="8">
    <source>
        <dbReference type="ARBA" id="ARBA00023049"/>
    </source>
</evidence>
<evidence type="ECO:0000259" key="11">
    <source>
        <dbReference type="PROSITE" id="PS50106"/>
    </source>
</evidence>
<evidence type="ECO:0000256" key="4">
    <source>
        <dbReference type="ARBA" id="ARBA00022692"/>
    </source>
</evidence>
<protein>
    <recommendedName>
        <fullName evidence="11">PDZ domain-containing protein</fullName>
    </recommendedName>
</protein>
<evidence type="ECO:0000256" key="9">
    <source>
        <dbReference type="ARBA" id="ARBA00023136"/>
    </source>
</evidence>
<evidence type="ECO:0000256" key="2">
    <source>
        <dbReference type="ARBA" id="ARBA00004141"/>
    </source>
</evidence>
<dbReference type="InterPro" id="IPR004387">
    <property type="entry name" value="Pept_M50_Zn"/>
</dbReference>
<dbReference type="Gene3D" id="2.30.42.10">
    <property type="match status" value="1"/>
</dbReference>
<keyword evidence="6" id="KW-0862">Zinc</keyword>
<dbReference type="InterPro" id="IPR001478">
    <property type="entry name" value="PDZ"/>
</dbReference>
<evidence type="ECO:0000256" key="3">
    <source>
        <dbReference type="ARBA" id="ARBA00022670"/>
    </source>
</evidence>
<organism evidence="12">
    <name type="scientific">marine sediment metagenome</name>
    <dbReference type="NCBI Taxonomy" id="412755"/>
    <lineage>
        <taxon>unclassified sequences</taxon>
        <taxon>metagenomes</taxon>
        <taxon>ecological metagenomes</taxon>
    </lineage>
</organism>
<feature type="transmembrane region" description="Helical" evidence="10">
    <location>
        <begin position="6"/>
        <end position="28"/>
    </location>
</feature>
<dbReference type="GO" id="GO:0016020">
    <property type="term" value="C:membrane"/>
    <property type="evidence" value="ECO:0007669"/>
    <property type="project" value="UniProtKB-SubCell"/>
</dbReference>